<keyword evidence="1" id="KW-0472">Membrane</keyword>
<keyword evidence="4" id="KW-1185">Reference proteome</keyword>
<feature type="transmembrane region" description="Helical" evidence="1">
    <location>
        <begin position="301"/>
        <end position="322"/>
    </location>
</feature>
<dbReference type="Proteomes" id="UP001281447">
    <property type="component" value="Unassembled WGS sequence"/>
</dbReference>
<organism evidence="3 4">
    <name type="scientific">Tigheibacillus halophilus</name>
    <dbReference type="NCBI Taxonomy" id="361280"/>
    <lineage>
        <taxon>Bacteria</taxon>
        <taxon>Bacillati</taxon>
        <taxon>Bacillota</taxon>
        <taxon>Bacilli</taxon>
        <taxon>Bacillales</taxon>
        <taxon>Bacillaceae</taxon>
        <taxon>Tigheibacillus</taxon>
    </lineage>
</organism>
<gene>
    <name evidence="3" type="ORF">RWE15_14520</name>
</gene>
<evidence type="ECO:0000256" key="1">
    <source>
        <dbReference type="SAM" id="Phobius"/>
    </source>
</evidence>
<evidence type="ECO:0000259" key="2">
    <source>
        <dbReference type="Pfam" id="PF20155"/>
    </source>
</evidence>
<feature type="domain" description="Tape measure protein N-terminal" evidence="2">
    <location>
        <begin position="64"/>
        <end position="222"/>
    </location>
</feature>
<proteinExistence type="predicted"/>
<protein>
    <submittedName>
        <fullName evidence="3">Tape measure protein</fullName>
    </submittedName>
</protein>
<evidence type="ECO:0000313" key="3">
    <source>
        <dbReference type="EMBL" id="MDY0395431.1"/>
    </source>
</evidence>
<dbReference type="NCBIfam" id="TIGR02675">
    <property type="entry name" value="tape_meas_nterm"/>
    <property type="match status" value="1"/>
</dbReference>
<dbReference type="InterPro" id="IPR013491">
    <property type="entry name" value="Tape_meas_N"/>
</dbReference>
<dbReference type="EMBL" id="JAWDIP010000003">
    <property type="protein sequence ID" value="MDY0395431.1"/>
    <property type="molecule type" value="Genomic_DNA"/>
</dbReference>
<evidence type="ECO:0000313" key="4">
    <source>
        <dbReference type="Proteomes" id="UP001281447"/>
    </source>
</evidence>
<accession>A0ABU5C7Z2</accession>
<reference evidence="3 4" key="1">
    <citation type="submission" date="2023-10" db="EMBL/GenBank/DDBJ databases">
        <title>Virgibacillus halophilus 5B73C genome.</title>
        <authorList>
            <person name="Miliotis G."/>
            <person name="Sengupta P."/>
            <person name="Hameed A."/>
            <person name="Chuvochina M."/>
            <person name="Mcdonagh F."/>
            <person name="Simpson A.C."/>
            <person name="Singh N.K."/>
            <person name="Rekha P.D."/>
            <person name="Raman K."/>
            <person name="Hugenholtz P."/>
            <person name="Venkateswaran K."/>
        </authorList>
    </citation>
    <scope>NUCLEOTIDE SEQUENCE [LARGE SCALE GENOMIC DNA]</scope>
    <source>
        <strain evidence="3 4">5B73C</strain>
    </source>
</reference>
<keyword evidence="1" id="KW-0812">Transmembrane</keyword>
<sequence length="375" mass="40242">MSTNFSSVGKTLTNFGNGLQQASQKVGNLGKSLTKKITLPAAGAATAIGGITAALGWKRLVGLDSAQAQLKGLGYNTKEVGRISKQVTKAIDGGMTTMAEGTSVAAGALAAGVKEGAELERYIKLVGDAAVGANRPVGDMAQIFNRVQGSGKLMTQELNMIEDGMPGFAQAMAKNLNVSQEEFRKMVTDGKVNSKKFLDVMEDFAGGMASAYSDSWQGMVANTKAYIGIIGENLLGGVFEKSKESIAEFIEFLKSDEVIAWAQKVGKTLGVMFSNVVDKVQSAIQWFANLSKSQQSMIMKFGAVALAAGPILVVLGTLGGYCRKVVRWIGRFDDYSCKSWGRYKGFWCYILVFSGTHRINCCCDIRISCRVYLRL</sequence>
<dbReference type="Pfam" id="PF20155">
    <property type="entry name" value="TMP_3"/>
    <property type="match status" value="1"/>
</dbReference>
<name>A0ABU5C7Z2_9BACI</name>
<comment type="caution">
    <text evidence="3">The sequence shown here is derived from an EMBL/GenBank/DDBJ whole genome shotgun (WGS) entry which is preliminary data.</text>
</comment>
<keyword evidence="1" id="KW-1133">Transmembrane helix</keyword>